<evidence type="ECO:0000256" key="1">
    <source>
        <dbReference type="SAM" id="MobiDB-lite"/>
    </source>
</evidence>
<feature type="compositionally biased region" description="Basic and acidic residues" evidence="1">
    <location>
        <begin position="13"/>
        <end position="23"/>
    </location>
</feature>
<keyword evidence="4" id="KW-1185">Reference proteome</keyword>
<dbReference type="InterPro" id="IPR036188">
    <property type="entry name" value="FAD/NAD-bd_sf"/>
</dbReference>
<organism evidence="3 4">
    <name type="scientific">Catenulispora yoronensis</name>
    <dbReference type="NCBI Taxonomy" id="450799"/>
    <lineage>
        <taxon>Bacteria</taxon>
        <taxon>Bacillati</taxon>
        <taxon>Actinomycetota</taxon>
        <taxon>Actinomycetes</taxon>
        <taxon>Catenulisporales</taxon>
        <taxon>Catenulisporaceae</taxon>
        <taxon>Catenulispora</taxon>
    </lineage>
</organism>
<dbReference type="InterPro" id="IPR002937">
    <property type="entry name" value="Amino_oxidase"/>
</dbReference>
<dbReference type="NCBIfam" id="NF005548">
    <property type="entry name" value="PRK07208.1-4"/>
    <property type="match status" value="1"/>
</dbReference>
<dbReference type="PANTHER" id="PTHR21197">
    <property type="entry name" value="UDP-GALACTOPYRANOSE MUTASE"/>
    <property type="match status" value="1"/>
</dbReference>
<comment type="caution">
    <text evidence="3">The sequence shown here is derived from an EMBL/GenBank/DDBJ whole genome shotgun (WGS) entry which is preliminary data.</text>
</comment>
<name>A0ABP5GW92_9ACTN</name>
<dbReference type="NCBIfam" id="NF005547">
    <property type="entry name" value="PRK07208.1-3"/>
    <property type="match status" value="1"/>
</dbReference>
<dbReference type="Proteomes" id="UP001500751">
    <property type="component" value="Unassembled WGS sequence"/>
</dbReference>
<dbReference type="EMBL" id="BAAAQN010000064">
    <property type="protein sequence ID" value="GAA2056327.1"/>
    <property type="molecule type" value="Genomic_DNA"/>
</dbReference>
<feature type="compositionally biased region" description="Polar residues" evidence="1">
    <location>
        <begin position="1"/>
        <end position="12"/>
    </location>
</feature>
<evidence type="ECO:0000313" key="3">
    <source>
        <dbReference type="EMBL" id="GAA2056327.1"/>
    </source>
</evidence>
<evidence type="ECO:0000259" key="2">
    <source>
        <dbReference type="Pfam" id="PF01593"/>
    </source>
</evidence>
<feature type="region of interest" description="Disordered" evidence="1">
    <location>
        <begin position="491"/>
        <end position="529"/>
    </location>
</feature>
<feature type="domain" description="Amine oxidase" evidence="2">
    <location>
        <begin position="41"/>
        <end position="403"/>
    </location>
</feature>
<feature type="compositionally biased region" description="Basic and acidic residues" evidence="1">
    <location>
        <begin position="518"/>
        <end position="529"/>
    </location>
</feature>
<sequence>MSTISQQASESGPESKKGPEKGSGDGSESGPAVVIVGAGPAGLTAAYQLVKSGIHPAVFESDEVVGGISRTVERGGWRFDIGGHRFFTKAAPVEALWHEILPDEEFLMRPRMSRIHYRGKLFDYPLKAGNALSGLGVLEAARCVGSYLWAQIKPPKDQTKFEGWVAARFGFRLYSIFFKTYTEKVWGMPANEIEADWAAQRIKNLSLFNAVLNALAPKRNQKQITSLIEQFQYPKYGPGMMWERCRDLVTAAGGTVTMNTWVKSIHLAEGGAVAVTVQDAAGERTVPADHVVSSMPISALVRAMDPPPPAEVLAAADDLRYRDFLTVALVVPESAGFPDNWIYIHTPGVRVGRIQNFGSWSPYLVKEGRTCLGLEYFVSEGDDLWEAADDVLIKQGAQELETLGLVDADAIAEGYVVRMPKAYPVYDQYYRANVEVIRAWLAAAAPNVHPVGRNGMHRYNNQDHSMMTAMLTAENIATGTTHDVWSVNVEEEYHEEGSEQKPGGTSGTGRDAPILPRRRTEDARSDQRV</sequence>
<protein>
    <submittedName>
        <fullName evidence="3">NAD(P)/FAD-dependent oxidoreductase</fullName>
    </submittedName>
</protein>
<dbReference type="NCBIfam" id="NF005545">
    <property type="entry name" value="PRK07208.1-1"/>
    <property type="match status" value="1"/>
</dbReference>
<dbReference type="Pfam" id="PF01593">
    <property type="entry name" value="Amino_oxidase"/>
    <property type="match status" value="1"/>
</dbReference>
<reference evidence="4" key="1">
    <citation type="journal article" date="2019" name="Int. J. Syst. Evol. Microbiol.">
        <title>The Global Catalogue of Microorganisms (GCM) 10K type strain sequencing project: providing services to taxonomists for standard genome sequencing and annotation.</title>
        <authorList>
            <consortium name="The Broad Institute Genomics Platform"/>
            <consortium name="The Broad Institute Genome Sequencing Center for Infectious Disease"/>
            <person name="Wu L."/>
            <person name="Ma J."/>
        </authorList>
    </citation>
    <scope>NUCLEOTIDE SEQUENCE [LARGE SCALE GENOMIC DNA]</scope>
    <source>
        <strain evidence="4">JCM 16014</strain>
    </source>
</reference>
<gene>
    <name evidence="3" type="ORF">GCM10009839_76780</name>
</gene>
<dbReference type="PANTHER" id="PTHR21197:SF0">
    <property type="entry name" value="UDP-GALACTOPYRANOSE MUTASE"/>
    <property type="match status" value="1"/>
</dbReference>
<dbReference type="SUPFAM" id="SSF51905">
    <property type="entry name" value="FAD/NAD(P)-binding domain"/>
    <property type="match status" value="1"/>
</dbReference>
<dbReference type="PRINTS" id="PR00419">
    <property type="entry name" value="ADXRDTASE"/>
</dbReference>
<evidence type="ECO:0000313" key="4">
    <source>
        <dbReference type="Proteomes" id="UP001500751"/>
    </source>
</evidence>
<feature type="region of interest" description="Disordered" evidence="1">
    <location>
        <begin position="1"/>
        <end position="33"/>
    </location>
</feature>
<proteinExistence type="predicted"/>
<dbReference type="Gene3D" id="3.50.50.60">
    <property type="entry name" value="FAD/NAD(P)-binding domain"/>
    <property type="match status" value="1"/>
</dbReference>
<accession>A0ABP5GW92</accession>